<sequence>MIAALKTVFGGSARYAWACPLLFAVPLLAEFAQHVVEVHLGLYESVAQAKALEGHPLRMGFGYIKVIALVLTGYWAVRFLGFGNSARAARRIDPVALRLYGWVVAWGLFWLAVNMAPGWFVTDQTALMSITLALMVFGTAFEICLSGWKAAAAMGNPRIGFLRSITMIRGSFWWAVGVFLLTIMPLMIAHYAAFALALGAGPVRMWTVMVLDSVLTAYLGVVIAANVYVVGRRMAERHGETLAPA</sequence>
<dbReference type="RefSeq" id="WP_408078262.1">
    <property type="nucleotide sequence ID" value="NZ_JBELQC010000001.1"/>
</dbReference>
<evidence type="ECO:0000313" key="2">
    <source>
        <dbReference type="EMBL" id="MFL9841352.1"/>
    </source>
</evidence>
<feature type="transmembrane region" description="Helical" evidence="1">
    <location>
        <begin position="205"/>
        <end position="229"/>
    </location>
</feature>
<evidence type="ECO:0008006" key="4">
    <source>
        <dbReference type="Google" id="ProtNLM"/>
    </source>
</evidence>
<name>A0ABW8YNY0_9SPHN</name>
<feature type="transmembrane region" description="Helical" evidence="1">
    <location>
        <begin position="97"/>
        <end position="120"/>
    </location>
</feature>
<protein>
    <recommendedName>
        <fullName evidence="4">Intracellular septation protein A</fullName>
    </recommendedName>
</protein>
<reference evidence="2 3" key="1">
    <citation type="submission" date="2024-06" db="EMBL/GenBank/DDBJ databases">
        <authorList>
            <person name="Kaempfer P."/>
            <person name="Viver T."/>
        </authorList>
    </citation>
    <scope>NUCLEOTIDE SEQUENCE [LARGE SCALE GENOMIC DNA]</scope>
    <source>
        <strain evidence="2 3">ST-64</strain>
    </source>
</reference>
<feature type="transmembrane region" description="Helical" evidence="1">
    <location>
        <begin position="126"/>
        <end position="151"/>
    </location>
</feature>
<gene>
    <name evidence="2" type="ORF">ABS767_10280</name>
</gene>
<feature type="transmembrane region" description="Helical" evidence="1">
    <location>
        <begin position="172"/>
        <end position="193"/>
    </location>
</feature>
<organism evidence="2 3">
    <name type="scientific">Sphingomonas plantiphila</name>
    <dbReference type="NCBI Taxonomy" id="3163295"/>
    <lineage>
        <taxon>Bacteria</taxon>
        <taxon>Pseudomonadati</taxon>
        <taxon>Pseudomonadota</taxon>
        <taxon>Alphaproteobacteria</taxon>
        <taxon>Sphingomonadales</taxon>
        <taxon>Sphingomonadaceae</taxon>
        <taxon>Sphingomonas</taxon>
    </lineage>
</organism>
<keyword evidence="1" id="KW-0812">Transmembrane</keyword>
<comment type="caution">
    <text evidence="2">The sequence shown here is derived from an EMBL/GenBank/DDBJ whole genome shotgun (WGS) entry which is preliminary data.</text>
</comment>
<dbReference type="EMBL" id="JBELQC010000001">
    <property type="protein sequence ID" value="MFL9841352.1"/>
    <property type="molecule type" value="Genomic_DNA"/>
</dbReference>
<evidence type="ECO:0000256" key="1">
    <source>
        <dbReference type="SAM" id="Phobius"/>
    </source>
</evidence>
<evidence type="ECO:0000313" key="3">
    <source>
        <dbReference type="Proteomes" id="UP001629244"/>
    </source>
</evidence>
<keyword evidence="1" id="KW-0472">Membrane</keyword>
<proteinExistence type="predicted"/>
<feature type="transmembrane region" description="Helical" evidence="1">
    <location>
        <begin position="56"/>
        <end position="77"/>
    </location>
</feature>
<keyword evidence="1" id="KW-1133">Transmembrane helix</keyword>
<dbReference type="Proteomes" id="UP001629244">
    <property type="component" value="Unassembled WGS sequence"/>
</dbReference>
<keyword evidence="3" id="KW-1185">Reference proteome</keyword>
<accession>A0ABW8YNY0</accession>